<dbReference type="EMBL" id="CP063849">
    <property type="protein sequence ID" value="QOY86166.1"/>
    <property type="molecule type" value="Genomic_DNA"/>
</dbReference>
<sequence length="229" mass="24070">MLIQFSAPEVAKAAVFIAATLFPIVNPLGGAPIFLTLTGSHSHEVQHRLARKIAMNSFALLMASLFIGAQVLAFFGISLPAVQLGGGIVVAAAGWALLNQPDRPNKDQQSVTDVDLLTRSFYPFTLPLTVGPGSISVAITLGANLPKRLDTSSLLSLEALVASIFGAGSICILIWLCYASAERMSRALGPTGMSVVMRLSSFILFCIGVQIAWNGLQGLAGPLIHGTVR</sequence>
<keyword evidence="9" id="KW-1185">Reference proteome</keyword>
<feature type="transmembrane region" description="Helical" evidence="7">
    <location>
        <begin position="58"/>
        <end position="75"/>
    </location>
</feature>
<evidence type="ECO:0000256" key="1">
    <source>
        <dbReference type="ARBA" id="ARBA00004651"/>
    </source>
</evidence>
<feature type="transmembrane region" description="Helical" evidence="7">
    <location>
        <begin position="81"/>
        <end position="99"/>
    </location>
</feature>
<keyword evidence="6 7" id="KW-0472">Membrane</keyword>
<feature type="transmembrane region" description="Helical" evidence="7">
    <location>
        <begin position="13"/>
        <end position="37"/>
    </location>
</feature>
<evidence type="ECO:0000256" key="4">
    <source>
        <dbReference type="ARBA" id="ARBA00022692"/>
    </source>
</evidence>
<keyword evidence="3" id="KW-1003">Cell membrane</keyword>
<gene>
    <name evidence="8" type="ORF">IRI77_25595</name>
</gene>
<dbReference type="Pfam" id="PF01914">
    <property type="entry name" value="MarC"/>
    <property type="match status" value="1"/>
</dbReference>
<dbReference type="AlphaFoldDB" id="A0A7S7SJ67"/>
<dbReference type="PANTHER" id="PTHR33508:SF1">
    <property type="entry name" value="UPF0056 MEMBRANE PROTEIN YHCE"/>
    <property type="match status" value="1"/>
</dbReference>
<protein>
    <recommendedName>
        <fullName evidence="7">UPF0056 membrane protein</fullName>
    </recommendedName>
</protein>
<feature type="transmembrane region" description="Helical" evidence="7">
    <location>
        <begin position="159"/>
        <end position="181"/>
    </location>
</feature>
<organism evidence="8 9">
    <name type="scientific">Paludibaculum fermentans</name>
    <dbReference type="NCBI Taxonomy" id="1473598"/>
    <lineage>
        <taxon>Bacteria</taxon>
        <taxon>Pseudomonadati</taxon>
        <taxon>Acidobacteriota</taxon>
        <taxon>Terriglobia</taxon>
        <taxon>Bryobacterales</taxon>
        <taxon>Bryobacteraceae</taxon>
        <taxon>Paludibaculum</taxon>
    </lineage>
</organism>
<evidence type="ECO:0000313" key="8">
    <source>
        <dbReference type="EMBL" id="QOY86166.1"/>
    </source>
</evidence>
<dbReference type="PANTHER" id="PTHR33508">
    <property type="entry name" value="UPF0056 MEMBRANE PROTEIN YHCE"/>
    <property type="match status" value="1"/>
</dbReference>
<keyword evidence="5 7" id="KW-1133">Transmembrane helix</keyword>
<reference evidence="8 9" key="1">
    <citation type="submission" date="2020-10" db="EMBL/GenBank/DDBJ databases">
        <title>Complete genome sequence of Paludibaculum fermentans P105T, a facultatively anaerobic acidobacterium capable of dissimilatory Fe(III) reduction.</title>
        <authorList>
            <person name="Dedysh S.N."/>
            <person name="Beletsky A.V."/>
            <person name="Kulichevskaya I.S."/>
            <person name="Mardanov A.V."/>
            <person name="Ravin N.V."/>
        </authorList>
    </citation>
    <scope>NUCLEOTIDE SEQUENCE [LARGE SCALE GENOMIC DNA]</scope>
    <source>
        <strain evidence="8 9">P105</strain>
    </source>
</reference>
<dbReference type="GO" id="GO:0005886">
    <property type="term" value="C:plasma membrane"/>
    <property type="evidence" value="ECO:0007669"/>
    <property type="project" value="UniProtKB-SubCell"/>
</dbReference>
<proteinExistence type="inferred from homology"/>
<evidence type="ECO:0000256" key="2">
    <source>
        <dbReference type="ARBA" id="ARBA00009784"/>
    </source>
</evidence>
<evidence type="ECO:0000256" key="5">
    <source>
        <dbReference type="ARBA" id="ARBA00022989"/>
    </source>
</evidence>
<dbReference type="InterPro" id="IPR002771">
    <property type="entry name" value="Multi_antbiot-R_MarC"/>
</dbReference>
<dbReference type="NCBIfam" id="TIGR00427">
    <property type="entry name" value="NAAT family transporter"/>
    <property type="match status" value="1"/>
</dbReference>
<dbReference type="KEGG" id="pfer:IRI77_25595"/>
<evidence type="ECO:0000256" key="6">
    <source>
        <dbReference type="ARBA" id="ARBA00023136"/>
    </source>
</evidence>
<name>A0A7S7SJ67_PALFE</name>
<comment type="similarity">
    <text evidence="2 7">Belongs to the UPF0056 (MarC) family.</text>
</comment>
<accession>A0A7S7SJ67</accession>
<evidence type="ECO:0000256" key="3">
    <source>
        <dbReference type="ARBA" id="ARBA00022475"/>
    </source>
</evidence>
<comment type="subcellular location">
    <subcellularLocation>
        <location evidence="1 7">Cell membrane</location>
        <topology evidence="1 7">Multi-pass membrane protein</topology>
    </subcellularLocation>
</comment>
<dbReference type="RefSeq" id="WP_194447835.1">
    <property type="nucleotide sequence ID" value="NZ_CP063849.1"/>
</dbReference>
<keyword evidence="4 7" id="KW-0812">Transmembrane</keyword>
<feature type="transmembrane region" description="Helical" evidence="7">
    <location>
        <begin position="193"/>
        <end position="213"/>
    </location>
</feature>
<dbReference type="Proteomes" id="UP000593892">
    <property type="component" value="Chromosome"/>
</dbReference>
<evidence type="ECO:0000313" key="9">
    <source>
        <dbReference type="Proteomes" id="UP000593892"/>
    </source>
</evidence>
<evidence type="ECO:0000256" key="7">
    <source>
        <dbReference type="RuleBase" id="RU362048"/>
    </source>
</evidence>
<feature type="transmembrane region" description="Helical" evidence="7">
    <location>
        <begin position="120"/>
        <end position="139"/>
    </location>
</feature>